<accession>F0FAG2</accession>
<evidence type="ECO:0000256" key="1">
    <source>
        <dbReference type="SAM" id="MobiDB-lite"/>
    </source>
</evidence>
<evidence type="ECO:0000313" key="2">
    <source>
        <dbReference type="EMBL" id="EGC18886.1"/>
    </source>
</evidence>
<comment type="caution">
    <text evidence="2">The sequence shown here is derived from an EMBL/GenBank/DDBJ whole genome shotgun (WGS) entry which is preliminary data.</text>
</comment>
<proteinExistence type="predicted"/>
<organism evidence="2 3">
    <name type="scientific">Prevotella multiformis DSM 16608</name>
    <dbReference type="NCBI Taxonomy" id="888743"/>
    <lineage>
        <taxon>Bacteria</taxon>
        <taxon>Pseudomonadati</taxon>
        <taxon>Bacteroidota</taxon>
        <taxon>Bacteroidia</taxon>
        <taxon>Bacteroidales</taxon>
        <taxon>Prevotellaceae</taxon>
        <taxon>Prevotella</taxon>
    </lineage>
</organism>
<sequence>MEQTGPSLFSPYGKSFAKLQKKPLSGRLLLVFNVFSARQRTGRQGSGGQPSSGRIRLQGTDRIAPAVL</sequence>
<name>F0FAG2_9BACT</name>
<keyword evidence="3" id="KW-1185">Reference proteome</keyword>
<dbReference type="EMBL" id="AEWX01000043">
    <property type="protein sequence ID" value="EGC18886.1"/>
    <property type="molecule type" value="Genomic_DNA"/>
</dbReference>
<evidence type="ECO:0000313" key="3">
    <source>
        <dbReference type="Proteomes" id="UP000005697"/>
    </source>
</evidence>
<dbReference type="Proteomes" id="UP000005697">
    <property type="component" value="Unassembled WGS sequence"/>
</dbReference>
<dbReference type="AlphaFoldDB" id="F0FAG2"/>
<gene>
    <name evidence="2" type="ORF">HMPREF9141_2579</name>
</gene>
<dbReference type="HOGENOM" id="CLU_2790493_0_0_10"/>
<protein>
    <submittedName>
        <fullName evidence="2">Uncharacterized protein</fullName>
    </submittedName>
</protein>
<feature type="region of interest" description="Disordered" evidence="1">
    <location>
        <begin position="40"/>
        <end position="68"/>
    </location>
</feature>
<dbReference type="STRING" id="888743.HMPREF9141_2579"/>
<reference evidence="2 3" key="1">
    <citation type="submission" date="2011-01" db="EMBL/GenBank/DDBJ databases">
        <authorList>
            <person name="Muzny D."/>
            <person name="Qin X."/>
            <person name="Deng J."/>
            <person name="Jiang H."/>
            <person name="Liu Y."/>
            <person name="Qu J."/>
            <person name="Song X.-Z."/>
            <person name="Zhang L."/>
            <person name="Thornton R."/>
            <person name="Coyle M."/>
            <person name="Francisco L."/>
            <person name="Jackson L."/>
            <person name="Javaid M."/>
            <person name="Korchina V."/>
            <person name="Kovar C."/>
            <person name="Mata R."/>
            <person name="Mathew T."/>
            <person name="Ngo R."/>
            <person name="Nguyen L."/>
            <person name="Nguyen N."/>
            <person name="Okwuonu G."/>
            <person name="Ongeri F."/>
            <person name="Pham C."/>
            <person name="Simmons D."/>
            <person name="Wilczek-Boney K."/>
            <person name="Hale W."/>
            <person name="Jakkamsetti A."/>
            <person name="Pham P."/>
            <person name="Ruth R."/>
            <person name="San Lucas F."/>
            <person name="Warren J."/>
            <person name="Zhang J."/>
            <person name="Zhao Z."/>
            <person name="Zhou C."/>
            <person name="Zhu D."/>
            <person name="Lee S."/>
            <person name="Bess C."/>
            <person name="Blankenburg K."/>
            <person name="Forbes L."/>
            <person name="Fu Q."/>
            <person name="Gubbala S."/>
            <person name="Hirani K."/>
            <person name="Jayaseelan J.C."/>
            <person name="Lara F."/>
            <person name="Munidasa M."/>
            <person name="Palculict T."/>
            <person name="Patil S."/>
            <person name="Pu L.-L."/>
            <person name="Saada N."/>
            <person name="Tang L."/>
            <person name="Weissenberger G."/>
            <person name="Zhu Y."/>
            <person name="Hemphill L."/>
            <person name="Shang Y."/>
            <person name="Youmans B."/>
            <person name="Ayvaz T."/>
            <person name="Ross M."/>
            <person name="Santibanez J."/>
            <person name="Aqrawi P."/>
            <person name="Gross S."/>
            <person name="Joshi V."/>
            <person name="Fowler G."/>
            <person name="Nazareth L."/>
            <person name="Reid J."/>
            <person name="Worley K."/>
            <person name="Petrosino J."/>
            <person name="Highlander S."/>
            <person name="Gibbs R."/>
        </authorList>
    </citation>
    <scope>NUCLEOTIDE SEQUENCE [LARGE SCALE GENOMIC DNA]</scope>
    <source>
        <strain evidence="2 3">DSM 16608</strain>
    </source>
</reference>